<dbReference type="EMBL" id="JACGWZ010000004">
    <property type="protein sequence ID" value="MBA8825926.1"/>
    <property type="molecule type" value="Genomic_DNA"/>
</dbReference>
<dbReference type="Proteomes" id="UP000569329">
    <property type="component" value="Unassembled WGS sequence"/>
</dbReference>
<dbReference type="AlphaFoldDB" id="A0A839E085"/>
<feature type="transmembrane region" description="Helical" evidence="1">
    <location>
        <begin position="124"/>
        <end position="145"/>
    </location>
</feature>
<keyword evidence="1" id="KW-0472">Membrane</keyword>
<evidence type="ECO:0000313" key="3">
    <source>
        <dbReference type="Proteomes" id="UP000569329"/>
    </source>
</evidence>
<sequence>MQQRQSQGIVTVPGDVVTTPGRLPEVCAKHGRPASRRVKLALQSRTRISGSRALSGNVLSVGNRLGQWAQQVRITYVRDWPLCRRCALRRTTLLTTSVIMFWGGIVLLVGGFVARLVIGHASPALGMPVMLGFGLPLGAVVPFAIGSLPRLTRARTSSDGESVLVESPHAAFAARIAAHDDSQ</sequence>
<gene>
    <name evidence="2" type="ORF">FHX42_003292</name>
</gene>
<organism evidence="2 3">
    <name type="scientific">Halosaccharopolyspora lacisalsi</name>
    <dbReference type="NCBI Taxonomy" id="1000566"/>
    <lineage>
        <taxon>Bacteria</taxon>
        <taxon>Bacillati</taxon>
        <taxon>Actinomycetota</taxon>
        <taxon>Actinomycetes</taxon>
        <taxon>Pseudonocardiales</taxon>
        <taxon>Pseudonocardiaceae</taxon>
        <taxon>Halosaccharopolyspora</taxon>
    </lineage>
</organism>
<proteinExistence type="predicted"/>
<evidence type="ECO:0000256" key="1">
    <source>
        <dbReference type="SAM" id="Phobius"/>
    </source>
</evidence>
<evidence type="ECO:0000313" key="2">
    <source>
        <dbReference type="EMBL" id="MBA8825926.1"/>
    </source>
</evidence>
<reference evidence="2 3" key="1">
    <citation type="submission" date="2020-07" db="EMBL/GenBank/DDBJ databases">
        <title>Sequencing the genomes of 1000 actinobacteria strains.</title>
        <authorList>
            <person name="Klenk H.-P."/>
        </authorList>
    </citation>
    <scope>NUCLEOTIDE SEQUENCE [LARGE SCALE GENOMIC DNA]</scope>
    <source>
        <strain evidence="2 3">DSM 45975</strain>
    </source>
</reference>
<keyword evidence="1" id="KW-0812">Transmembrane</keyword>
<keyword evidence="3" id="KW-1185">Reference proteome</keyword>
<comment type="caution">
    <text evidence="2">The sequence shown here is derived from an EMBL/GenBank/DDBJ whole genome shotgun (WGS) entry which is preliminary data.</text>
</comment>
<feature type="transmembrane region" description="Helical" evidence="1">
    <location>
        <begin position="93"/>
        <end position="118"/>
    </location>
</feature>
<keyword evidence="1" id="KW-1133">Transmembrane helix</keyword>
<accession>A0A839E085</accession>
<protein>
    <submittedName>
        <fullName evidence="2">Uncharacterized protein</fullName>
    </submittedName>
</protein>
<name>A0A839E085_9PSEU</name>
<dbReference type="RefSeq" id="WP_182545166.1">
    <property type="nucleotide sequence ID" value="NZ_JACGWZ010000004.1"/>
</dbReference>